<dbReference type="NCBIfam" id="TIGR01484">
    <property type="entry name" value="HAD-SF-IIB"/>
    <property type="match status" value="1"/>
</dbReference>
<dbReference type="EMBL" id="UYRR01001055">
    <property type="protein sequence ID" value="VDK18440.1"/>
    <property type="molecule type" value="Genomic_DNA"/>
</dbReference>
<name>A0A0M3J144_ANISI</name>
<comment type="subcellular location">
    <subcellularLocation>
        <location evidence="1 12">Cytoplasm</location>
    </subcellularLocation>
</comment>
<evidence type="ECO:0000256" key="3">
    <source>
        <dbReference type="ARBA" id="ARBA00009736"/>
    </source>
</evidence>
<reference evidence="15" key="1">
    <citation type="submission" date="2017-02" db="UniProtKB">
        <authorList>
            <consortium name="WormBaseParasite"/>
        </authorList>
    </citation>
    <scope>IDENTIFICATION</scope>
</reference>
<gene>
    <name evidence="13" type="ORF">ASIM_LOCUS1126</name>
</gene>
<reference evidence="13 14" key="2">
    <citation type="submission" date="2018-11" db="EMBL/GenBank/DDBJ databases">
        <authorList>
            <consortium name="Pathogen Informatics"/>
        </authorList>
    </citation>
    <scope>NUCLEOTIDE SEQUENCE [LARGE SCALE GENOMIC DNA]</scope>
</reference>
<dbReference type="GO" id="GO:0046872">
    <property type="term" value="F:metal ion binding"/>
    <property type="evidence" value="ECO:0007669"/>
    <property type="project" value="UniProtKB-KW"/>
</dbReference>
<feature type="binding site" evidence="11">
    <location>
        <position position="195"/>
    </location>
    <ligand>
        <name>Mg(2+)</name>
        <dbReference type="ChEBI" id="CHEBI:18420"/>
        <label>1</label>
    </ligand>
</feature>
<dbReference type="InterPro" id="IPR036412">
    <property type="entry name" value="HAD-like_sf"/>
</dbReference>
<accession>A0A0M3J144</accession>
<feature type="binding site" evidence="11">
    <location>
        <position position="183"/>
    </location>
    <ligand>
        <name>Mg(2+)</name>
        <dbReference type="ChEBI" id="CHEBI:18420"/>
        <label>1</label>
    </ligand>
</feature>
<dbReference type="UniPathway" id="UPA00126">
    <property type="reaction ID" value="UER00424"/>
</dbReference>
<sequence>MCDFLVEVRKRIPLAVVGGSDLSKIVEQLGDSLDDVLTRFDYVFSENGLVGFHDQNAFPVKSIKEKLGEDRLQKLINFTLKRFSEIELPVKRGNFIEFRNGMLNVSPIGRSCSQQERLDFVKFDADNHIRQRFVEQLEEFTKGWDLNICIGGQISVDIFPKGWDKTFCLQYLNDFDTVYFFGDKTAPGGNDYDIYVSSRTKGYSVANPEDTRKQVSELLKTIQ</sequence>
<evidence type="ECO:0000313" key="14">
    <source>
        <dbReference type="Proteomes" id="UP000267096"/>
    </source>
</evidence>
<dbReference type="EC" id="5.4.2.8" evidence="5 12"/>
<dbReference type="PANTHER" id="PTHR10466">
    <property type="entry name" value="PHOSPHOMANNOMUTASE"/>
    <property type="match status" value="1"/>
</dbReference>
<organism evidence="15">
    <name type="scientific">Anisakis simplex</name>
    <name type="common">Herring worm</name>
    <dbReference type="NCBI Taxonomy" id="6269"/>
    <lineage>
        <taxon>Eukaryota</taxon>
        <taxon>Metazoa</taxon>
        <taxon>Ecdysozoa</taxon>
        <taxon>Nematoda</taxon>
        <taxon>Chromadorea</taxon>
        <taxon>Rhabditida</taxon>
        <taxon>Spirurina</taxon>
        <taxon>Ascaridomorpha</taxon>
        <taxon>Ascaridoidea</taxon>
        <taxon>Anisakidae</taxon>
        <taxon>Anisakis</taxon>
        <taxon>Anisakis simplex complex</taxon>
    </lineage>
</organism>
<dbReference type="FunFam" id="3.30.1240.20:FF:000001">
    <property type="entry name" value="Phosphomannomutase"/>
    <property type="match status" value="1"/>
</dbReference>
<feature type="binding site" evidence="10">
    <location>
        <position position="99"/>
    </location>
    <ligand>
        <name>alpha-D-mannose 1-phosphate</name>
        <dbReference type="ChEBI" id="CHEBI:58409"/>
    </ligand>
</feature>
<evidence type="ECO:0000256" key="11">
    <source>
        <dbReference type="PIRSR" id="PIRSR605002-3"/>
    </source>
</evidence>
<dbReference type="GO" id="GO:0006013">
    <property type="term" value="P:mannose metabolic process"/>
    <property type="evidence" value="ECO:0007669"/>
    <property type="project" value="TreeGrafter"/>
</dbReference>
<proteinExistence type="inferred from homology"/>
<feature type="binding site" evidence="10">
    <location>
        <position position="157"/>
    </location>
    <ligand>
        <name>alpha-D-mannose 1-phosphate</name>
        <dbReference type="ChEBI" id="CHEBI:58409"/>
    </ligand>
</feature>
<dbReference type="GO" id="GO:0006487">
    <property type="term" value="P:protein N-linked glycosylation"/>
    <property type="evidence" value="ECO:0007669"/>
    <property type="project" value="TreeGrafter"/>
</dbReference>
<comment type="subunit">
    <text evidence="4 12">Homodimer.</text>
</comment>
<dbReference type="WBParaSite" id="ASIM_0000123901-mRNA-1">
    <property type="protein sequence ID" value="ASIM_0000123901-mRNA-1"/>
    <property type="gene ID" value="ASIM_0000123901"/>
</dbReference>
<evidence type="ECO:0000256" key="4">
    <source>
        <dbReference type="ARBA" id="ARBA00011738"/>
    </source>
</evidence>
<dbReference type="PANTHER" id="PTHR10466:SF0">
    <property type="entry name" value="PHOSPHOMANNOMUTASE"/>
    <property type="match status" value="1"/>
</dbReference>
<comment type="cofactor">
    <cofactor evidence="11">
        <name>Mg(2+)</name>
        <dbReference type="ChEBI" id="CHEBI:18420"/>
    </cofactor>
</comment>
<dbReference type="GO" id="GO:0004615">
    <property type="term" value="F:phosphomannomutase activity"/>
    <property type="evidence" value="ECO:0007669"/>
    <property type="project" value="UniProtKB-EC"/>
</dbReference>
<feature type="binding site" evidence="11">
    <location>
        <position position="200"/>
    </location>
    <ligand>
        <name>Mg(2+)</name>
        <dbReference type="ChEBI" id="CHEBI:18420"/>
        <label>1</label>
    </ligand>
</feature>
<evidence type="ECO:0000313" key="13">
    <source>
        <dbReference type="EMBL" id="VDK18440.1"/>
    </source>
</evidence>
<dbReference type="Gene3D" id="3.40.50.1000">
    <property type="entry name" value="HAD superfamily/HAD-like"/>
    <property type="match status" value="1"/>
</dbReference>
<comment type="function">
    <text evidence="12">Involved in the synthesis of the GDP-mannose and dolichol-phosphate-mannose required for a number of critical mannosyl transfer reactions.</text>
</comment>
<evidence type="ECO:0000256" key="7">
    <source>
        <dbReference type="ARBA" id="ARBA00022723"/>
    </source>
</evidence>
<feature type="binding site" evidence="10">
    <location>
        <position position="110"/>
    </location>
    <ligand>
        <name>alpha-D-mannose 1-phosphate</name>
        <dbReference type="ChEBI" id="CHEBI:58409"/>
    </ligand>
</feature>
<dbReference type="InterPro" id="IPR006379">
    <property type="entry name" value="HAD-SF_hydro_IIB"/>
</dbReference>
<evidence type="ECO:0000256" key="9">
    <source>
        <dbReference type="ARBA" id="ARBA00023235"/>
    </source>
</evidence>
<keyword evidence="8 11" id="KW-0460">Magnesium</keyword>
<keyword evidence="9 12" id="KW-0413">Isomerase</keyword>
<comment type="catalytic activity">
    <reaction evidence="12">
        <text>alpha-D-mannose 1-phosphate = D-mannose 6-phosphate</text>
        <dbReference type="Rhea" id="RHEA:11140"/>
        <dbReference type="ChEBI" id="CHEBI:58409"/>
        <dbReference type="ChEBI" id="CHEBI:58735"/>
        <dbReference type="EC" id="5.4.2.8"/>
    </reaction>
</comment>
<dbReference type="GO" id="GO:0005829">
    <property type="term" value="C:cytosol"/>
    <property type="evidence" value="ECO:0007669"/>
    <property type="project" value="TreeGrafter"/>
</dbReference>
<keyword evidence="7 11" id="KW-0479">Metal-binding</keyword>
<evidence type="ECO:0000256" key="2">
    <source>
        <dbReference type="ARBA" id="ARBA00004699"/>
    </source>
</evidence>
<dbReference type="InterPro" id="IPR043169">
    <property type="entry name" value="PMM_cap"/>
</dbReference>
<feature type="binding site" evidence="10">
    <location>
        <position position="117"/>
    </location>
    <ligand>
        <name>alpha-D-mannose 1-phosphate</name>
        <dbReference type="ChEBI" id="CHEBI:58409"/>
    </ligand>
</feature>
<dbReference type="Gene3D" id="3.30.1240.20">
    <property type="match status" value="1"/>
</dbReference>
<evidence type="ECO:0000256" key="10">
    <source>
        <dbReference type="PIRSR" id="PIRSR605002-2"/>
    </source>
</evidence>
<dbReference type="InterPro" id="IPR005002">
    <property type="entry name" value="PMM"/>
</dbReference>
<evidence type="ECO:0000256" key="12">
    <source>
        <dbReference type="RuleBase" id="RU361118"/>
    </source>
</evidence>
<evidence type="ECO:0000256" key="6">
    <source>
        <dbReference type="ARBA" id="ARBA00022490"/>
    </source>
</evidence>
<dbReference type="InterPro" id="IPR023214">
    <property type="entry name" value="HAD_sf"/>
</dbReference>
<evidence type="ECO:0000256" key="5">
    <source>
        <dbReference type="ARBA" id="ARBA00012730"/>
    </source>
</evidence>
<keyword evidence="6 12" id="KW-0963">Cytoplasm</keyword>
<dbReference type="Proteomes" id="UP000267096">
    <property type="component" value="Unassembled WGS sequence"/>
</dbReference>
<keyword evidence="14" id="KW-1185">Reference proteome</keyword>
<protein>
    <recommendedName>
        <fullName evidence="5 12">Phosphomannomutase</fullName>
        <ecNumber evidence="5 12">5.4.2.8</ecNumber>
    </recommendedName>
</protein>
<dbReference type="CDD" id="cd02585">
    <property type="entry name" value="HAD_PMM"/>
    <property type="match status" value="1"/>
</dbReference>
<dbReference type="OrthoDB" id="10264771at2759"/>
<evidence type="ECO:0000313" key="15">
    <source>
        <dbReference type="WBParaSite" id="ASIM_0000123901-mRNA-1"/>
    </source>
</evidence>
<dbReference type="GO" id="GO:0009298">
    <property type="term" value="P:GDP-mannose biosynthetic process"/>
    <property type="evidence" value="ECO:0007669"/>
    <property type="project" value="UniProtKB-UniPathway"/>
</dbReference>
<comment type="pathway">
    <text evidence="2 12">Nucleotide-sugar biosynthesis; GDP-alpha-D-mannose biosynthesis; alpha-D-mannose 1-phosphate from D-fructose 6-phosphate: step 2/2.</text>
</comment>
<feature type="binding site" evidence="10">
    <location>
        <position position="155"/>
    </location>
    <ligand>
        <name>alpha-D-mannose 1-phosphate</name>
        <dbReference type="ChEBI" id="CHEBI:58409"/>
    </ligand>
</feature>
<dbReference type="Pfam" id="PF03332">
    <property type="entry name" value="PMM"/>
    <property type="match status" value="1"/>
</dbReference>
<dbReference type="SUPFAM" id="SSF56784">
    <property type="entry name" value="HAD-like"/>
    <property type="match status" value="1"/>
</dbReference>
<evidence type="ECO:0000256" key="8">
    <source>
        <dbReference type="ARBA" id="ARBA00022842"/>
    </source>
</evidence>
<evidence type="ECO:0000256" key="1">
    <source>
        <dbReference type="ARBA" id="ARBA00004496"/>
    </source>
</evidence>
<dbReference type="AlphaFoldDB" id="A0A0M3J144"/>
<comment type="similarity">
    <text evidence="3 12">Belongs to the eukaryotic PMM family.</text>
</comment>